<sequence length="78" mass="9213">MNNNVLVKLNILILFGMSIVSCSNKSESKEKLIKIEEFSKKFISEYLEKRYMFSEASEMTEIEKNILMMRLFLIQLVI</sequence>
<protein>
    <submittedName>
        <fullName evidence="1">Uncharacterized protein</fullName>
    </submittedName>
</protein>
<accession>M3IDP1</accession>
<dbReference type="Proteomes" id="UP000011776">
    <property type="component" value="Unassembled WGS sequence"/>
</dbReference>
<dbReference type="EMBL" id="AFME02000015">
    <property type="protein sequence ID" value="EMG13446.1"/>
    <property type="molecule type" value="Genomic_DNA"/>
</dbReference>
<organism evidence="1 2">
    <name type="scientific">Leptospira interrogans serovar Grippotyphosa str. LT2186</name>
    <dbReference type="NCBI Taxonomy" id="1001599"/>
    <lineage>
        <taxon>Bacteria</taxon>
        <taxon>Pseudomonadati</taxon>
        <taxon>Spirochaetota</taxon>
        <taxon>Spirochaetia</taxon>
        <taxon>Leptospirales</taxon>
        <taxon>Leptospiraceae</taxon>
        <taxon>Leptospira</taxon>
    </lineage>
</organism>
<comment type="caution">
    <text evidence="1">The sequence shown here is derived from an EMBL/GenBank/DDBJ whole genome shotgun (WGS) entry which is preliminary data.</text>
</comment>
<name>M3IDP1_LEPIR</name>
<evidence type="ECO:0000313" key="2">
    <source>
        <dbReference type="Proteomes" id="UP000011776"/>
    </source>
</evidence>
<dbReference type="BioCyc" id="LINT1001599:G11K9-4640-MONOMER"/>
<gene>
    <name evidence="1" type="ORF">LEP1GSC151_5867</name>
</gene>
<dbReference type="AlphaFoldDB" id="M3IDP1"/>
<reference evidence="1 2" key="1">
    <citation type="submission" date="2013-02" db="EMBL/GenBank/DDBJ databases">
        <authorList>
            <person name="Harkins D.M."/>
            <person name="Durkin A.S."/>
            <person name="Brinkac L.M."/>
            <person name="Haft D.H."/>
            <person name="Selengut J.D."/>
            <person name="Sanka R."/>
            <person name="DePew J."/>
            <person name="Purushe J."/>
            <person name="Tulsiani S.M."/>
            <person name="Graham G.C."/>
            <person name="Burns M.-A."/>
            <person name="Dohnt M.F."/>
            <person name="Smythe L.D."/>
            <person name="McKay D.B."/>
            <person name="Craig S.B."/>
            <person name="Vinetz J.M."/>
            <person name="Sutton G.G."/>
            <person name="Nierman W.C."/>
            <person name="Fouts D.E."/>
        </authorList>
    </citation>
    <scope>NUCLEOTIDE SEQUENCE [LARGE SCALE GENOMIC DNA]</scope>
    <source>
        <strain evidence="1 2">LT2186</strain>
    </source>
</reference>
<evidence type="ECO:0000313" key="1">
    <source>
        <dbReference type="EMBL" id="EMG13446.1"/>
    </source>
</evidence>
<proteinExistence type="predicted"/>